<accession>A0A427A6A2</accession>
<gene>
    <name evidence="1" type="ORF">B296_00003002</name>
</gene>
<protein>
    <submittedName>
        <fullName evidence="1">Uncharacterized protein</fullName>
    </submittedName>
</protein>
<proteinExistence type="predicted"/>
<evidence type="ECO:0000313" key="1">
    <source>
        <dbReference type="EMBL" id="RRT71772.1"/>
    </source>
</evidence>
<comment type="caution">
    <text evidence="1">The sequence shown here is derived from an EMBL/GenBank/DDBJ whole genome shotgun (WGS) entry which is preliminary data.</text>
</comment>
<dbReference type="EMBL" id="AMZH03003617">
    <property type="protein sequence ID" value="RRT71772.1"/>
    <property type="molecule type" value="Genomic_DNA"/>
</dbReference>
<dbReference type="AlphaFoldDB" id="A0A427A6A2"/>
<evidence type="ECO:0000313" key="2">
    <source>
        <dbReference type="Proteomes" id="UP000287651"/>
    </source>
</evidence>
<dbReference type="Proteomes" id="UP000287651">
    <property type="component" value="Unassembled WGS sequence"/>
</dbReference>
<reference evidence="1 2" key="1">
    <citation type="journal article" date="2014" name="Agronomy (Basel)">
        <title>A Draft Genome Sequence for Ensete ventricosum, the Drought-Tolerant Tree Against Hunger.</title>
        <authorList>
            <person name="Harrison J."/>
            <person name="Moore K.A."/>
            <person name="Paszkiewicz K."/>
            <person name="Jones T."/>
            <person name="Grant M."/>
            <person name="Ambacheew D."/>
            <person name="Muzemil S."/>
            <person name="Studholme D.J."/>
        </authorList>
    </citation>
    <scope>NUCLEOTIDE SEQUENCE [LARGE SCALE GENOMIC DNA]</scope>
</reference>
<organism evidence="1 2">
    <name type="scientific">Ensete ventricosum</name>
    <name type="common">Abyssinian banana</name>
    <name type="synonym">Musa ensete</name>
    <dbReference type="NCBI Taxonomy" id="4639"/>
    <lineage>
        <taxon>Eukaryota</taxon>
        <taxon>Viridiplantae</taxon>
        <taxon>Streptophyta</taxon>
        <taxon>Embryophyta</taxon>
        <taxon>Tracheophyta</taxon>
        <taxon>Spermatophyta</taxon>
        <taxon>Magnoliopsida</taxon>
        <taxon>Liliopsida</taxon>
        <taxon>Zingiberales</taxon>
        <taxon>Musaceae</taxon>
        <taxon>Ensete</taxon>
    </lineage>
</organism>
<sequence>MWSSRSATFRELGRSSGAVLVHCKATSSTWNMDDSWCGASGFRAGSSDSSRRAVDDDVIRDRTHLTISMSPSKLRSVGINPLTSSIRTIPMLYTSLLSVAFRK</sequence>
<name>A0A427A6A2_ENSVE</name>